<comment type="subcellular location">
    <subcellularLocation>
        <location evidence="1">Membrane</location>
        <topology evidence="1">Multi-pass membrane protein</topology>
    </subcellularLocation>
</comment>
<dbReference type="GO" id="GO:0005794">
    <property type="term" value="C:Golgi apparatus"/>
    <property type="evidence" value="ECO:0007669"/>
    <property type="project" value="TreeGrafter"/>
</dbReference>
<evidence type="ECO:0000256" key="1">
    <source>
        <dbReference type="ARBA" id="ARBA00004141"/>
    </source>
</evidence>
<keyword evidence="4 6" id="KW-0472">Membrane</keyword>
<sequence length="401" mass="45503">MKIPKVTSILLVVLTSLTLLNFVLKYYTYFVLMVSSSKTSANEVNSIAQETGEVPHPHELYVPLLTFIPTRSPVFTRPWVLVTSSFIEENFVGLTLSFMLFFYMGKYLETMWGSKEFTEFIICNVIISNVALFIYYSIKLVLFDPESYAVPPVVITALAINMGFFVAIKQRIPNHYFLFFKGNVRLKVTYIPFILVSLVFVLLLVSEEFFISLLLSGLGFSISWSYLRFFKAGTNERQSYLLPFSLSRKRSNKSSHPVRASREGSSSSASTASALHLDHGLVRGDRSEQFSLYTFFPYPLSIPVKLVSGQIFNTMVRYKFLNKKDFYNEPEGVEDAQMEEIDALQNTFLGVSSLKGAGNVSALPRAGSFNSLWNWFKSGPKKVGIKSSMEKRRKLALKELE</sequence>
<feature type="transmembrane region" description="Helical" evidence="6">
    <location>
        <begin position="148"/>
        <end position="168"/>
    </location>
</feature>
<dbReference type="Proteomes" id="UP000094285">
    <property type="component" value="Unassembled WGS sequence"/>
</dbReference>
<dbReference type="STRING" id="984487.A0A1E4SFN3"/>
<feature type="transmembrane region" description="Helical" evidence="6">
    <location>
        <begin position="211"/>
        <end position="230"/>
    </location>
</feature>
<evidence type="ECO:0000256" key="2">
    <source>
        <dbReference type="ARBA" id="ARBA00022692"/>
    </source>
</evidence>
<feature type="transmembrane region" description="Helical" evidence="6">
    <location>
        <begin position="117"/>
        <end position="136"/>
    </location>
</feature>
<keyword evidence="8" id="KW-1185">Reference proteome</keyword>
<evidence type="ECO:0000256" key="5">
    <source>
        <dbReference type="SAM" id="MobiDB-lite"/>
    </source>
</evidence>
<dbReference type="SMART" id="SM01160">
    <property type="entry name" value="DUF1751"/>
    <property type="match status" value="1"/>
</dbReference>
<keyword evidence="3 6" id="KW-1133">Transmembrane helix</keyword>
<name>A0A1E4SFN3_9ASCO</name>
<evidence type="ECO:0000256" key="3">
    <source>
        <dbReference type="ARBA" id="ARBA00022989"/>
    </source>
</evidence>
<dbReference type="GO" id="GO:0006890">
    <property type="term" value="P:retrograde vesicle-mediated transport, Golgi to endoplasmic reticulum"/>
    <property type="evidence" value="ECO:0007669"/>
    <property type="project" value="InterPro"/>
</dbReference>
<gene>
    <name evidence="7" type="ORF">CANTADRAFT_54667</name>
</gene>
<feature type="region of interest" description="Disordered" evidence="5">
    <location>
        <begin position="250"/>
        <end position="271"/>
    </location>
</feature>
<protein>
    <submittedName>
        <fullName evidence="7">DUF1751-domain-containing protein</fullName>
    </submittedName>
</protein>
<dbReference type="RefSeq" id="XP_020063334.1">
    <property type="nucleotide sequence ID" value="XM_020210354.1"/>
</dbReference>
<dbReference type="GeneID" id="30984490"/>
<dbReference type="Pfam" id="PF08551">
    <property type="entry name" value="DUF1751"/>
    <property type="match status" value="1"/>
</dbReference>
<dbReference type="GO" id="GO:0016020">
    <property type="term" value="C:membrane"/>
    <property type="evidence" value="ECO:0007669"/>
    <property type="project" value="UniProtKB-SubCell"/>
</dbReference>
<evidence type="ECO:0000313" key="7">
    <source>
        <dbReference type="EMBL" id="ODV78212.1"/>
    </source>
</evidence>
<evidence type="ECO:0000256" key="6">
    <source>
        <dbReference type="SAM" id="Phobius"/>
    </source>
</evidence>
<feature type="transmembrane region" description="Helical" evidence="6">
    <location>
        <begin position="188"/>
        <end position="205"/>
    </location>
</feature>
<dbReference type="InterPro" id="IPR013861">
    <property type="entry name" value="TMEM115/Pdh1/Rbl19"/>
</dbReference>
<dbReference type="OrthoDB" id="73612at2759"/>
<dbReference type="PANTHER" id="PTHR13377:SF3">
    <property type="entry name" value="TRANSMEMBRANE PROTEIN 115"/>
    <property type="match status" value="1"/>
</dbReference>
<keyword evidence="2 6" id="KW-0812">Transmembrane</keyword>
<accession>A0A1E4SFN3</accession>
<dbReference type="PANTHER" id="PTHR13377">
    <property type="entry name" value="PLACENTAL PROTEIN 6"/>
    <property type="match status" value="1"/>
</dbReference>
<organism evidence="7 8">
    <name type="scientific">Suhomyces tanzawaensis NRRL Y-17324</name>
    <dbReference type="NCBI Taxonomy" id="984487"/>
    <lineage>
        <taxon>Eukaryota</taxon>
        <taxon>Fungi</taxon>
        <taxon>Dikarya</taxon>
        <taxon>Ascomycota</taxon>
        <taxon>Saccharomycotina</taxon>
        <taxon>Pichiomycetes</taxon>
        <taxon>Debaryomycetaceae</taxon>
        <taxon>Suhomyces</taxon>
    </lineage>
</organism>
<dbReference type="EMBL" id="KV453914">
    <property type="protein sequence ID" value="ODV78212.1"/>
    <property type="molecule type" value="Genomic_DNA"/>
</dbReference>
<proteinExistence type="predicted"/>
<evidence type="ECO:0000256" key="4">
    <source>
        <dbReference type="ARBA" id="ARBA00023136"/>
    </source>
</evidence>
<dbReference type="Gene3D" id="1.20.1540.10">
    <property type="entry name" value="Rhomboid-like"/>
    <property type="match status" value="1"/>
</dbReference>
<dbReference type="AlphaFoldDB" id="A0A1E4SFN3"/>
<dbReference type="InterPro" id="IPR035952">
    <property type="entry name" value="Rhomboid-like_sf"/>
</dbReference>
<feature type="transmembrane region" description="Helical" evidence="6">
    <location>
        <begin position="79"/>
        <end position="105"/>
    </location>
</feature>
<reference evidence="8" key="1">
    <citation type="submission" date="2016-05" db="EMBL/GenBank/DDBJ databases">
        <title>Comparative genomics of biotechnologically important yeasts.</title>
        <authorList>
            <consortium name="DOE Joint Genome Institute"/>
            <person name="Riley R."/>
            <person name="Haridas S."/>
            <person name="Wolfe K.H."/>
            <person name="Lopes M.R."/>
            <person name="Hittinger C.T."/>
            <person name="Goker M."/>
            <person name="Salamov A."/>
            <person name="Wisecaver J."/>
            <person name="Long T.M."/>
            <person name="Aerts A.L."/>
            <person name="Barry K."/>
            <person name="Choi C."/>
            <person name="Clum A."/>
            <person name="Coughlan A.Y."/>
            <person name="Deshpande S."/>
            <person name="Douglass A.P."/>
            <person name="Hanson S.J."/>
            <person name="Klenk H.-P."/>
            <person name="Labutti K."/>
            <person name="Lapidus A."/>
            <person name="Lindquist E."/>
            <person name="Lipzen A."/>
            <person name="Meier-Kolthoff J.P."/>
            <person name="Ohm R.A."/>
            <person name="Otillar R.P."/>
            <person name="Pangilinan J."/>
            <person name="Peng Y."/>
            <person name="Rokas A."/>
            <person name="Rosa C.A."/>
            <person name="Scheuner C."/>
            <person name="Sibirny A.A."/>
            <person name="Slot J.C."/>
            <person name="Stielow J.B."/>
            <person name="Sun H."/>
            <person name="Kurtzman C.P."/>
            <person name="Blackwell M."/>
            <person name="Grigoriev I.V."/>
            <person name="Jeffries T.W."/>
        </authorList>
    </citation>
    <scope>NUCLEOTIDE SEQUENCE [LARGE SCALE GENOMIC DNA]</scope>
    <source>
        <strain evidence="8">NRRL Y-17324</strain>
    </source>
</reference>
<dbReference type="SUPFAM" id="SSF144091">
    <property type="entry name" value="Rhomboid-like"/>
    <property type="match status" value="1"/>
</dbReference>
<evidence type="ECO:0000313" key="8">
    <source>
        <dbReference type="Proteomes" id="UP000094285"/>
    </source>
</evidence>